<evidence type="ECO:0000313" key="8">
    <source>
        <dbReference type="Proteomes" id="UP000639772"/>
    </source>
</evidence>
<evidence type="ECO:0000313" key="5">
    <source>
        <dbReference type="EMBL" id="KAG0480797.1"/>
    </source>
</evidence>
<dbReference type="EMBL" id="JADCNL010000005">
    <property type="protein sequence ID" value="KAG0480797.1"/>
    <property type="molecule type" value="Genomic_DNA"/>
</dbReference>
<reference evidence="7 8" key="1">
    <citation type="journal article" date="2020" name="Nat. Food">
        <title>A phased Vanilla planifolia genome enables genetic improvement of flavour and production.</title>
        <authorList>
            <person name="Hasing T."/>
            <person name="Tang H."/>
            <person name="Brym M."/>
            <person name="Khazi F."/>
            <person name="Huang T."/>
            <person name="Chambers A.H."/>
        </authorList>
    </citation>
    <scope>NUCLEOTIDE SEQUENCE [LARGE SCALE GENOMIC DNA]</scope>
    <source>
        <tissue evidence="6">Leaf</tissue>
    </source>
</reference>
<sequence>MNQTSDSMSHKGSPLANSPILSNQEISSKLFISREFSSEIIGSPHPASLELGSHVRVDSKGNALVEPTSGSAELPKEVPLSRLASLNKPEIPILLLGTASAIIHGLVFPVFGVLLSRLYVLYTSRQIWSTRIPSSGR</sequence>
<keyword evidence="2 4" id="KW-1133">Transmembrane helix</keyword>
<evidence type="ECO:0000256" key="2">
    <source>
        <dbReference type="ARBA" id="ARBA00022989"/>
    </source>
</evidence>
<keyword evidence="3 4" id="KW-0472">Membrane</keyword>
<name>A0A835V2R6_VANPL</name>
<dbReference type="GO" id="GO:0016020">
    <property type="term" value="C:membrane"/>
    <property type="evidence" value="ECO:0007669"/>
    <property type="project" value="InterPro"/>
</dbReference>
<organism evidence="6 8">
    <name type="scientific">Vanilla planifolia</name>
    <name type="common">Vanilla</name>
    <dbReference type="NCBI Taxonomy" id="51239"/>
    <lineage>
        <taxon>Eukaryota</taxon>
        <taxon>Viridiplantae</taxon>
        <taxon>Streptophyta</taxon>
        <taxon>Embryophyta</taxon>
        <taxon>Tracheophyta</taxon>
        <taxon>Spermatophyta</taxon>
        <taxon>Magnoliopsida</taxon>
        <taxon>Liliopsida</taxon>
        <taxon>Asparagales</taxon>
        <taxon>Orchidaceae</taxon>
        <taxon>Vanilloideae</taxon>
        <taxon>Vanilleae</taxon>
        <taxon>Vanilla</taxon>
    </lineage>
</organism>
<protein>
    <submittedName>
        <fullName evidence="6">Uncharacterized protein</fullName>
    </submittedName>
</protein>
<accession>A0A835V2R6</accession>
<dbReference type="Proteomes" id="UP000639772">
    <property type="component" value="Unassembled WGS sequence"/>
</dbReference>
<dbReference type="Gene3D" id="1.20.1560.10">
    <property type="entry name" value="ABC transporter type 1, transmembrane domain"/>
    <property type="match status" value="1"/>
</dbReference>
<feature type="transmembrane region" description="Helical" evidence="4">
    <location>
        <begin position="91"/>
        <end position="115"/>
    </location>
</feature>
<dbReference type="OrthoDB" id="6500128at2759"/>
<dbReference type="AlphaFoldDB" id="A0A835V2R6"/>
<evidence type="ECO:0000256" key="3">
    <source>
        <dbReference type="ARBA" id="ARBA00023136"/>
    </source>
</evidence>
<comment type="caution">
    <text evidence="6">The sequence shown here is derived from an EMBL/GenBank/DDBJ whole genome shotgun (WGS) entry which is preliminary data.</text>
</comment>
<gene>
    <name evidence="6" type="ORF">HPP92_011361</name>
    <name evidence="5" type="ORF">HPP92_011655</name>
</gene>
<dbReference type="Proteomes" id="UP000636800">
    <property type="component" value="Chromosome 5"/>
</dbReference>
<evidence type="ECO:0000256" key="4">
    <source>
        <dbReference type="SAM" id="Phobius"/>
    </source>
</evidence>
<keyword evidence="1 4" id="KW-0812">Transmembrane</keyword>
<evidence type="ECO:0000256" key="1">
    <source>
        <dbReference type="ARBA" id="ARBA00022692"/>
    </source>
</evidence>
<keyword evidence="7" id="KW-1185">Reference proteome</keyword>
<dbReference type="InterPro" id="IPR036640">
    <property type="entry name" value="ABC1_TM_sf"/>
</dbReference>
<dbReference type="EMBL" id="JADCNM010000005">
    <property type="protein sequence ID" value="KAG0483277.1"/>
    <property type="molecule type" value="Genomic_DNA"/>
</dbReference>
<proteinExistence type="predicted"/>
<evidence type="ECO:0000313" key="6">
    <source>
        <dbReference type="EMBL" id="KAG0483277.1"/>
    </source>
</evidence>
<dbReference type="GO" id="GO:0005524">
    <property type="term" value="F:ATP binding"/>
    <property type="evidence" value="ECO:0007669"/>
    <property type="project" value="InterPro"/>
</dbReference>
<evidence type="ECO:0000313" key="7">
    <source>
        <dbReference type="Proteomes" id="UP000636800"/>
    </source>
</evidence>